<keyword evidence="2" id="KW-1185">Reference proteome</keyword>
<dbReference type="EMBL" id="JASBWV010000004">
    <property type="protein sequence ID" value="KAJ9126619.1"/>
    <property type="molecule type" value="Genomic_DNA"/>
</dbReference>
<proteinExistence type="predicted"/>
<accession>A0ACC2XT28</accession>
<protein>
    <submittedName>
        <fullName evidence="1">Uncharacterized protein</fullName>
    </submittedName>
</protein>
<organism evidence="1 2">
    <name type="scientific">Naganishia onofrii</name>
    <dbReference type="NCBI Taxonomy" id="1851511"/>
    <lineage>
        <taxon>Eukaryota</taxon>
        <taxon>Fungi</taxon>
        <taxon>Dikarya</taxon>
        <taxon>Basidiomycota</taxon>
        <taxon>Agaricomycotina</taxon>
        <taxon>Tremellomycetes</taxon>
        <taxon>Filobasidiales</taxon>
        <taxon>Filobasidiaceae</taxon>
        <taxon>Naganishia</taxon>
    </lineage>
</organism>
<comment type="caution">
    <text evidence="1">The sequence shown here is derived from an EMBL/GenBank/DDBJ whole genome shotgun (WGS) entry which is preliminary data.</text>
</comment>
<sequence>MHDYQERAGREIIELFKEELWRKEEVIRKAARPQKELLERLRQDFATTTSALREDLAGKDADLKDQKERALNLLEAKERLETVSEDQLLKIGDLEDKVENLRESLIDAGAALKNISATNAKLESERDDQREIIVQLEMVSQDRLSHVGELESKVAAQKAVIMDLEMVSRTTTNKYTKLEKLQYETSKKADWQAGELKEMHEKLEALMSLSRRTLVAPADQHSRGPEPRLNKGNAAYDPIVIDHEPEQEVVESHVGAPPPAATPPPPPSLSNMPPPSARAIKLCSSLSDGKPSVDPSDSQGSTWSEANATAADPNSRKRKGDGKFAPSAKTPKRNGRKR</sequence>
<evidence type="ECO:0000313" key="1">
    <source>
        <dbReference type="EMBL" id="KAJ9126619.1"/>
    </source>
</evidence>
<reference evidence="1" key="1">
    <citation type="submission" date="2023-04" db="EMBL/GenBank/DDBJ databases">
        <title>Draft Genome sequencing of Naganishia species isolated from polar environments using Oxford Nanopore Technology.</title>
        <authorList>
            <person name="Leo P."/>
            <person name="Venkateswaran K."/>
        </authorList>
    </citation>
    <scope>NUCLEOTIDE SEQUENCE</scope>
    <source>
        <strain evidence="1">DBVPG 5303</strain>
    </source>
</reference>
<dbReference type="Proteomes" id="UP001234202">
    <property type="component" value="Unassembled WGS sequence"/>
</dbReference>
<evidence type="ECO:0000313" key="2">
    <source>
        <dbReference type="Proteomes" id="UP001234202"/>
    </source>
</evidence>
<name>A0ACC2XT28_9TREE</name>
<gene>
    <name evidence="1" type="ORF">QFC24_001648</name>
</gene>